<evidence type="ECO:0000259" key="12">
    <source>
        <dbReference type="PROSITE" id="PS51755"/>
    </source>
</evidence>
<dbReference type="SUPFAM" id="SSF46894">
    <property type="entry name" value="C-terminal effector domain of the bipartite response regulators"/>
    <property type="match status" value="1"/>
</dbReference>
<dbReference type="GO" id="GO:0006355">
    <property type="term" value="P:regulation of DNA-templated transcription"/>
    <property type="evidence" value="ECO:0007669"/>
    <property type="project" value="InterPro"/>
</dbReference>
<organism evidence="13 14">
    <name type="scientific">Phenylobacterium glaciei</name>
    <dbReference type="NCBI Taxonomy" id="2803784"/>
    <lineage>
        <taxon>Bacteria</taxon>
        <taxon>Pseudomonadati</taxon>
        <taxon>Pseudomonadota</taxon>
        <taxon>Alphaproteobacteria</taxon>
        <taxon>Caulobacterales</taxon>
        <taxon>Caulobacteraceae</taxon>
        <taxon>Phenylobacterium</taxon>
    </lineage>
</organism>
<dbReference type="Proteomes" id="UP000622580">
    <property type="component" value="Unassembled WGS sequence"/>
</dbReference>
<dbReference type="EMBL" id="JAGSGD010000001">
    <property type="protein sequence ID" value="MBR7619730.1"/>
    <property type="molecule type" value="Genomic_DNA"/>
</dbReference>
<dbReference type="AlphaFoldDB" id="A0A941CZY8"/>
<keyword evidence="3 9" id="KW-0597">Phosphoprotein</keyword>
<keyword evidence="14" id="KW-1185">Reference proteome</keyword>
<dbReference type="Gene3D" id="1.10.10.10">
    <property type="entry name" value="Winged helix-like DNA-binding domain superfamily/Winged helix DNA-binding domain"/>
    <property type="match status" value="1"/>
</dbReference>
<dbReference type="CDD" id="cd00383">
    <property type="entry name" value="trans_reg_C"/>
    <property type="match status" value="1"/>
</dbReference>
<keyword evidence="7" id="KW-0804">Transcription</keyword>
<dbReference type="InterPro" id="IPR039420">
    <property type="entry name" value="WalR-like"/>
</dbReference>
<dbReference type="SUPFAM" id="SSF52172">
    <property type="entry name" value="CheY-like"/>
    <property type="match status" value="1"/>
</dbReference>
<dbReference type="InterPro" id="IPR001789">
    <property type="entry name" value="Sig_transdc_resp-reg_receiver"/>
</dbReference>
<sequence length="246" mass="27041">MARMEPSTEQVPATARILMVDDDPGILDVVSDFLGKHGYLVETAGDAREMEQALERGPVDLIVLDVMLPGEDGLSIARRLSGEGPPIIMLSAMGEDTDRIVGLELGADDYLAKPCNPRELLARVRAVLRRAEQRGQANAIGAGCEFAGWRLDLVRRELRSPPGVAVNLSSGEFSLLRAFVERPQRVLTRDQLLDFARGPDSDAFDRAIDVQISRLRRKLDDGGGGTDLIRTIRNEGYMFTAKVKRT</sequence>
<dbReference type="RefSeq" id="WP_215340071.1">
    <property type="nucleotide sequence ID" value="NZ_JAGSGD010000001.1"/>
</dbReference>
<feature type="domain" description="OmpR/PhoB-type" evidence="12">
    <location>
        <begin position="141"/>
        <end position="241"/>
    </location>
</feature>
<feature type="DNA-binding region" description="OmpR/PhoB-type" evidence="10">
    <location>
        <begin position="141"/>
        <end position="241"/>
    </location>
</feature>
<gene>
    <name evidence="13" type="ORF">JKL49_10055</name>
</gene>
<comment type="caution">
    <text evidence="13">The sequence shown here is derived from an EMBL/GenBank/DDBJ whole genome shotgun (WGS) entry which is preliminary data.</text>
</comment>
<evidence type="ECO:0000313" key="13">
    <source>
        <dbReference type="EMBL" id="MBR7619730.1"/>
    </source>
</evidence>
<dbReference type="InterPro" id="IPR001867">
    <property type="entry name" value="OmpR/PhoB-type_DNA-bd"/>
</dbReference>
<dbReference type="Pfam" id="PF00486">
    <property type="entry name" value="Trans_reg_C"/>
    <property type="match status" value="1"/>
</dbReference>
<dbReference type="FunFam" id="1.10.10.10:FF:000099">
    <property type="entry name" value="Two-component system response regulator TorR"/>
    <property type="match status" value="1"/>
</dbReference>
<proteinExistence type="predicted"/>
<dbReference type="GO" id="GO:0032993">
    <property type="term" value="C:protein-DNA complex"/>
    <property type="evidence" value="ECO:0007669"/>
    <property type="project" value="TreeGrafter"/>
</dbReference>
<protein>
    <recommendedName>
        <fullName evidence="8">Regulatory protein VirG</fullName>
    </recommendedName>
</protein>
<evidence type="ECO:0000256" key="6">
    <source>
        <dbReference type="ARBA" id="ARBA00023125"/>
    </source>
</evidence>
<dbReference type="SMART" id="SM00448">
    <property type="entry name" value="REC"/>
    <property type="match status" value="1"/>
</dbReference>
<evidence type="ECO:0000259" key="11">
    <source>
        <dbReference type="PROSITE" id="PS50110"/>
    </source>
</evidence>
<evidence type="ECO:0000256" key="2">
    <source>
        <dbReference type="ARBA" id="ARBA00022490"/>
    </source>
</evidence>
<evidence type="ECO:0000256" key="7">
    <source>
        <dbReference type="ARBA" id="ARBA00023163"/>
    </source>
</evidence>
<feature type="modified residue" description="4-aspartylphosphate" evidence="9">
    <location>
        <position position="65"/>
    </location>
</feature>
<dbReference type="GO" id="GO:0005829">
    <property type="term" value="C:cytosol"/>
    <property type="evidence" value="ECO:0007669"/>
    <property type="project" value="TreeGrafter"/>
</dbReference>
<keyword evidence="2" id="KW-0963">Cytoplasm</keyword>
<keyword evidence="6 10" id="KW-0238">DNA-binding</keyword>
<reference evidence="13" key="1">
    <citation type="submission" date="2021-04" db="EMBL/GenBank/DDBJ databases">
        <title>Draft genome assembly of strain Phenylobacterium sp. 20VBR1 using MiniION and Illumina platforms.</title>
        <authorList>
            <person name="Thomas F.A."/>
            <person name="Krishnan K.P."/>
            <person name="Sinha R.K."/>
        </authorList>
    </citation>
    <scope>NUCLEOTIDE SEQUENCE</scope>
    <source>
        <strain evidence="13">20VBR1</strain>
    </source>
</reference>
<evidence type="ECO:0000256" key="8">
    <source>
        <dbReference type="ARBA" id="ARBA00067337"/>
    </source>
</evidence>
<keyword evidence="4" id="KW-0902">Two-component regulatory system</keyword>
<name>A0A941CZY8_9CAUL</name>
<dbReference type="Pfam" id="PF00072">
    <property type="entry name" value="Response_reg"/>
    <property type="match status" value="1"/>
</dbReference>
<accession>A0A941CZY8</accession>
<dbReference type="InterPro" id="IPR011006">
    <property type="entry name" value="CheY-like_superfamily"/>
</dbReference>
<comment type="subcellular location">
    <subcellularLocation>
        <location evidence="1">Cytoplasm</location>
    </subcellularLocation>
</comment>
<dbReference type="PROSITE" id="PS50110">
    <property type="entry name" value="RESPONSE_REGULATORY"/>
    <property type="match status" value="1"/>
</dbReference>
<evidence type="ECO:0000313" key="14">
    <source>
        <dbReference type="Proteomes" id="UP000622580"/>
    </source>
</evidence>
<evidence type="ECO:0000256" key="5">
    <source>
        <dbReference type="ARBA" id="ARBA00023015"/>
    </source>
</evidence>
<dbReference type="InterPro" id="IPR036388">
    <property type="entry name" value="WH-like_DNA-bd_sf"/>
</dbReference>
<dbReference type="Gene3D" id="6.10.250.690">
    <property type="match status" value="1"/>
</dbReference>
<evidence type="ECO:0000256" key="4">
    <source>
        <dbReference type="ARBA" id="ARBA00023012"/>
    </source>
</evidence>
<dbReference type="PROSITE" id="PS51755">
    <property type="entry name" value="OMPR_PHOB"/>
    <property type="match status" value="1"/>
</dbReference>
<dbReference type="GO" id="GO:0000156">
    <property type="term" value="F:phosphorelay response regulator activity"/>
    <property type="evidence" value="ECO:0007669"/>
    <property type="project" value="TreeGrafter"/>
</dbReference>
<feature type="domain" description="Response regulatory" evidence="11">
    <location>
        <begin position="16"/>
        <end position="128"/>
    </location>
</feature>
<evidence type="ECO:0000256" key="3">
    <source>
        <dbReference type="ARBA" id="ARBA00022553"/>
    </source>
</evidence>
<dbReference type="InterPro" id="IPR016032">
    <property type="entry name" value="Sig_transdc_resp-reg_C-effctor"/>
</dbReference>
<keyword evidence="5" id="KW-0805">Transcription regulation</keyword>
<evidence type="ECO:0000256" key="10">
    <source>
        <dbReference type="PROSITE-ProRule" id="PRU01091"/>
    </source>
</evidence>
<evidence type="ECO:0000256" key="9">
    <source>
        <dbReference type="PROSITE-ProRule" id="PRU00169"/>
    </source>
</evidence>
<dbReference type="GO" id="GO:0000976">
    <property type="term" value="F:transcription cis-regulatory region binding"/>
    <property type="evidence" value="ECO:0007669"/>
    <property type="project" value="TreeGrafter"/>
</dbReference>
<dbReference type="Gene3D" id="3.40.50.2300">
    <property type="match status" value="1"/>
</dbReference>
<dbReference type="PANTHER" id="PTHR48111:SF4">
    <property type="entry name" value="DNA-BINDING DUAL TRANSCRIPTIONAL REGULATOR OMPR"/>
    <property type="match status" value="1"/>
</dbReference>
<evidence type="ECO:0000256" key="1">
    <source>
        <dbReference type="ARBA" id="ARBA00004496"/>
    </source>
</evidence>
<dbReference type="SMART" id="SM00862">
    <property type="entry name" value="Trans_reg_C"/>
    <property type="match status" value="1"/>
</dbReference>
<dbReference type="PANTHER" id="PTHR48111">
    <property type="entry name" value="REGULATOR OF RPOS"/>
    <property type="match status" value="1"/>
</dbReference>